<keyword evidence="2" id="KW-1185">Reference proteome</keyword>
<gene>
    <name evidence="1" type="ORF">RSO01_91400</name>
</gene>
<dbReference type="EMBL" id="BKAJ01000281">
    <property type="protein sequence ID" value="GEP61974.1"/>
    <property type="molecule type" value="Genomic_DNA"/>
</dbReference>
<evidence type="ECO:0008006" key="3">
    <source>
        <dbReference type="Google" id="ProtNLM"/>
    </source>
</evidence>
<dbReference type="Gene3D" id="3.40.50.150">
    <property type="entry name" value="Vaccinia Virus protein VP39"/>
    <property type="match status" value="1"/>
</dbReference>
<reference evidence="1 2" key="1">
    <citation type="submission" date="2019-07" db="EMBL/GenBank/DDBJ databases">
        <title>Whole genome shotgun sequence of Reyranella soli NBRC 108950.</title>
        <authorList>
            <person name="Hosoyama A."/>
            <person name="Uohara A."/>
            <person name="Ohji S."/>
            <person name="Ichikawa N."/>
        </authorList>
    </citation>
    <scope>NUCLEOTIDE SEQUENCE [LARGE SCALE GENOMIC DNA]</scope>
    <source>
        <strain evidence="1 2">NBRC 108950</strain>
    </source>
</reference>
<evidence type="ECO:0000313" key="1">
    <source>
        <dbReference type="EMBL" id="GEP61974.1"/>
    </source>
</evidence>
<dbReference type="AlphaFoldDB" id="A0A512NSQ6"/>
<dbReference type="SUPFAM" id="SSF53335">
    <property type="entry name" value="S-adenosyl-L-methionine-dependent methyltransferases"/>
    <property type="match status" value="1"/>
</dbReference>
<dbReference type="PANTHER" id="PTHR43861">
    <property type="entry name" value="TRANS-ACONITATE 2-METHYLTRANSFERASE-RELATED"/>
    <property type="match status" value="1"/>
</dbReference>
<evidence type="ECO:0000313" key="2">
    <source>
        <dbReference type="Proteomes" id="UP000321058"/>
    </source>
</evidence>
<dbReference type="Proteomes" id="UP000321058">
    <property type="component" value="Unassembled WGS sequence"/>
</dbReference>
<protein>
    <recommendedName>
        <fullName evidence="3">Methyltransferase type 11 domain-containing protein</fullName>
    </recommendedName>
</protein>
<dbReference type="OrthoDB" id="7856199at2"/>
<name>A0A512NSQ6_9HYPH</name>
<sequence>MSDEIYRQRTPDWYAPYLARFNPLEGPFLELGAGHGLLLELVRSRGIEGHGVEYVKSRVDLCVSKGLNVRQHDLANRLPYEDERFSCIYCGQVIEHCPAPTQRMIVQEAFRVLKAGGQLFITSPCRHHEESRLQKDHEHLLTPTELKALIEEAGFSRITPTNRPQNIPEIPPDVVKDIWARYQPDILSETANAFCIK</sequence>
<dbReference type="CDD" id="cd02440">
    <property type="entry name" value="AdoMet_MTases"/>
    <property type="match status" value="1"/>
</dbReference>
<dbReference type="InterPro" id="IPR029063">
    <property type="entry name" value="SAM-dependent_MTases_sf"/>
</dbReference>
<comment type="caution">
    <text evidence="1">The sequence shown here is derived from an EMBL/GenBank/DDBJ whole genome shotgun (WGS) entry which is preliminary data.</text>
</comment>
<dbReference type="Pfam" id="PF13489">
    <property type="entry name" value="Methyltransf_23"/>
    <property type="match status" value="1"/>
</dbReference>
<dbReference type="RefSeq" id="WP_147157245.1">
    <property type="nucleotide sequence ID" value="NZ_BKAJ01000281.1"/>
</dbReference>
<accession>A0A512NSQ6</accession>
<proteinExistence type="predicted"/>
<organism evidence="1 2">
    <name type="scientific">Reyranella soli</name>
    <dbReference type="NCBI Taxonomy" id="1230389"/>
    <lineage>
        <taxon>Bacteria</taxon>
        <taxon>Pseudomonadati</taxon>
        <taxon>Pseudomonadota</taxon>
        <taxon>Alphaproteobacteria</taxon>
        <taxon>Hyphomicrobiales</taxon>
        <taxon>Reyranellaceae</taxon>
        <taxon>Reyranella</taxon>
    </lineage>
</organism>